<reference evidence="4 5" key="1">
    <citation type="submission" date="2016-10" db="EMBL/GenBank/DDBJ databases">
        <authorList>
            <person name="de Groot N.N."/>
        </authorList>
    </citation>
    <scope>NUCLEOTIDE SEQUENCE [LARGE SCALE GENOMIC DNA]</scope>
    <source>
        <strain evidence="4 5">DSM 23842</strain>
    </source>
</reference>
<organism evidence="4 5">
    <name type="scientific">Bizionia paragorgiae</name>
    <dbReference type="NCBI Taxonomy" id="283786"/>
    <lineage>
        <taxon>Bacteria</taxon>
        <taxon>Pseudomonadati</taxon>
        <taxon>Bacteroidota</taxon>
        <taxon>Flavobacteriia</taxon>
        <taxon>Flavobacteriales</taxon>
        <taxon>Flavobacteriaceae</taxon>
        <taxon>Bizionia</taxon>
    </lineage>
</organism>
<name>A0A1H4B6V7_BIZPA</name>
<dbReference type="RefSeq" id="WP_092134957.1">
    <property type="nucleotide sequence ID" value="NZ_FNQK01000013.1"/>
</dbReference>
<keyword evidence="3" id="KW-1133">Transmembrane helix</keyword>
<feature type="compositionally biased region" description="Basic and acidic residues" evidence="2">
    <location>
        <begin position="751"/>
        <end position="770"/>
    </location>
</feature>
<accession>A0A1H4B6V7</accession>
<gene>
    <name evidence="4" type="ORF">SAMN04487990_11365</name>
</gene>
<proteinExistence type="predicted"/>
<dbReference type="Proteomes" id="UP000198846">
    <property type="component" value="Unassembled WGS sequence"/>
</dbReference>
<protein>
    <submittedName>
        <fullName evidence="4">Uncharacterized protein</fullName>
    </submittedName>
</protein>
<dbReference type="AlphaFoldDB" id="A0A1H4B6V7"/>
<dbReference type="STRING" id="283786.SAMN04487990_11365"/>
<keyword evidence="1" id="KW-0175">Coiled coil</keyword>
<evidence type="ECO:0000256" key="1">
    <source>
        <dbReference type="SAM" id="Coils"/>
    </source>
</evidence>
<feature type="region of interest" description="Disordered" evidence="2">
    <location>
        <begin position="748"/>
        <end position="770"/>
    </location>
</feature>
<keyword evidence="3" id="KW-0472">Membrane</keyword>
<sequence length="770" mass="89518">MDRTQDHIKILSTLSLASSDTREDTLASVIVRTIDMSGNGVKRDLISDVVKDNFQFEPYKSELENILDKLIDNGEVIIVNGLLQLSPEKSILVKSNDLALTDKDKKRFQNFKAFIQDDLESKIETSDIKLIWQHFLNYLYNCFYEHGQEALKTLHPHMEFESAEDFENLATHAVNQLKSERDDLAEIFEKAIEQFPNFASEDDLAFLVELAQKTSSFSSLGIDPSLLSSGLKNELIDWTLYLDTNVLYSLLDLHSHPESEACKALIQLIHDNSEQIKIKLRYSEFTYRELKNKQKDFELLDAKMSSPAIGALLKSGKVDGFTEQFYRKLLEDPDTLHPSEVVGLSQTELNANNIKIGRNAKRVEKIGEDYINVQISEYFKYIDDRNTIKEEFCKKNGTHYYPIYKSEAQVRHDVTLRELLRDSRKIKEGEDLTMNNIKFFGLTLDSMLISFDRHMVKDYHDEDTYPIFFKPSFLLDKLTRILPVQTVDYKKAFVKALTTKGFHRNGRKSRDILKLVNYLKKKGIDNTDIVYNLISEDLFLDKLKAAQKTNGFDQGDFISSELNRQFKKAQTSLNEANVSLEATKEEKQQTVKENIRLQKDQEEAAALVNQYSNALKALHLKVKKVENQTFSTTQSTIDFEAASEKQELSNENRRLKTELRSQIEEDIENYKEREVRKWQKKVWWNLFWVIPVIIMLLLVLVPNPWFHITENNNNERQIDIIIKFAGILLSIFFFSLVWYRYFNEAAKGKKKDNTRTPKELKDKLEKLSQS</sequence>
<keyword evidence="5" id="KW-1185">Reference proteome</keyword>
<evidence type="ECO:0000256" key="2">
    <source>
        <dbReference type="SAM" id="MobiDB-lite"/>
    </source>
</evidence>
<evidence type="ECO:0000313" key="4">
    <source>
        <dbReference type="EMBL" id="SEA43850.1"/>
    </source>
</evidence>
<dbReference type="OrthoDB" id="978896at2"/>
<evidence type="ECO:0000256" key="3">
    <source>
        <dbReference type="SAM" id="Phobius"/>
    </source>
</evidence>
<keyword evidence="3" id="KW-0812">Transmembrane</keyword>
<feature type="transmembrane region" description="Helical" evidence="3">
    <location>
        <begin position="682"/>
        <end position="700"/>
    </location>
</feature>
<evidence type="ECO:0000313" key="5">
    <source>
        <dbReference type="Proteomes" id="UP000198846"/>
    </source>
</evidence>
<dbReference type="EMBL" id="FNQK01000013">
    <property type="protein sequence ID" value="SEA43850.1"/>
    <property type="molecule type" value="Genomic_DNA"/>
</dbReference>
<feature type="coiled-coil region" evidence="1">
    <location>
        <begin position="566"/>
        <end position="673"/>
    </location>
</feature>
<feature type="transmembrane region" description="Helical" evidence="3">
    <location>
        <begin position="720"/>
        <end position="741"/>
    </location>
</feature>